<evidence type="ECO:0000313" key="3">
    <source>
        <dbReference type="Proteomes" id="UP000235826"/>
    </source>
</evidence>
<organism evidence="2 3">
    <name type="scientific">Flavivirga eckloniae</name>
    <dbReference type="NCBI Taxonomy" id="1803846"/>
    <lineage>
        <taxon>Bacteria</taxon>
        <taxon>Pseudomonadati</taxon>
        <taxon>Bacteroidota</taxon>
        <taxon>Flavobacteriia</taxon>
        <taxon>Flavobacteriales</taxon>
        <taxon>Flavobacteriaceae</taxon>
        <taxon>Flavivirga</taxon>
    </lineage>
</organism>
<dbReference type="OrthoDB" id="1420456at2"/>
<protein>
    <recommendedName>
        <fullName evidence="1">Outer membrane protein beta-barrel domain-containing protein</fullName>
    </recommendedName>
</protein>
<keyword evidence="3" id="KW-1185">Reference proteome</keyword>
<dbReference type="Pfam" id="PF13568">
    <property type="entry name" value="OMP_b-brl_2"/>
    <property type="match status" value="1"/>
</dbReference>
<name>A0A2K9PNY4_9FLAO</name>
<dbReference type="InterPro" id="IPR025665">
    <property type="entry name" value="Beta-barrel_OMP_2"/>
</dbReference>
<reference evidence="2 3" key="1">
    <citation type="submission" date="2018-01" db="EMBL/GenBank/DDBJ databases">
        <title>Complete genome sequence of Flavivirga eckloniae ECD14 isolated from seaweed Ecklonia cava.</title>
        <authorList>
            <person name="Lee J.H."/>
            <person name="Baik K.S."/>
            <person name="Seong C.N."/>
        </authorList>
    </citation>
    <scope>NUCLEOTIDE SEQUENCE [LARGE SCALE GENOMIC DNA]</scope>
    <source>
        <strain evidence="2 3">ECD14</strain>
    </source>
</reference>
<dbReference type="KEGG" id="fek:C1H87_08790"/>
<gene>
    <name evidence="2" type="ORF">C1H87_08790</name>
</gene>
<accession>A0A2K9PNY4</accession>
<evidence type="ECO:0000259" key="1">
    <source>
        <dbReference type="Pfam" id="PF13568"/>
    </source>
</evidence>
<sequence>MKQKVLLILTICFLTKTYSQNKNSNFQLSLGSTLSVPKTSKLVNTNIEGNPEIKSSINLGFYILPSINYPLSKKTSLDFGLGFYLDRFSIEEINGYVTNKVNRNVSQIQIPININLHFGNNNTYQFGAGGFANFLVSAKEKGESQIKQISTIGFISDNDKTNTNLTQNYNNDIEDRYNTFSFGTFIQLKKTISFSSNKKGFILLRINQYFNSIKSYNLVTDAYQFTDIKAEKEPTTVNIGVGIAL</sequence>
<dbReference type="EMBL" id="CP025791">
    <property type="protein sequence ID" value="AUP78790.1"/>
    <property type="molecule type" value="Genomic_DNA"/>
</dbReference>
<dbReference type="AlphaFoldDB" id="A0A2K9PNY4"/>
<dbReference type="RefSeq" id="WP_102755445.1">
    <property type="nucleotide sequence ID" value="NZ_CP025791.1"/>
</dbReference>
<feature type="domain" description="Outer membrane protein beta-barrel" evidence="1">
    <location>
        <begin position="19"/>
        <end position="184"/>
    </location>
</feature>
<dbReference type="Proteomes" id="UP000235826">
    <property type="component" value="Chromosome"/>
</dbReference>
<evidence type="ECO:0000313" key="2">
    <source>
        <dbReference type="EMBL" id="AUP78790.1"/>
    </source>
</evidence>
<proteinExistence type="predicted"/>